<evidence type="ECO:0000313" key="1">
    <source>
        <dbReference type="EMBL" id="KKK91034.1"/>
    </source>
</evidence>
<accession>A0A0F9BKA3</accession>
<dbReference type="AlphaFoldDB" id="A0A0F9BKA3"/>
<organism evidence="1">
    <name type="scientific">marine sediment metagenome</name>
    <dbReference type="NCBI Taxonomy" id="412755"/>
    <lineage>
        <taxon>unclassified sequences</taxon>
        <taxon>metagenomes</taxon>
        <taxon>ecological metagenomes</taxon>
    </lineage>
</organism>
<reference evidence="1" key="1">
    <citation type="journal article" date="2015" name="Nature">
        <title>Complex archaea that bridge the gap between prokaryotes and eukaryotes.</title>
        <authorList>
            <person name="Spang A."/>
            <person name="Saw J.H."/>
            <person name="Jorgensen S.L."/>
            <person name="Zaremba-Niedzwiedzka K."/>
            <person name="Martijn J."/>
            <person name="Lind A.E."/>
            <person name="van Eijk R."/>
            <person name="Schleper C."/>
            <person name="Guy L."/>
            <person name="Ettema T.J."/>
        </authorList>
    </citation>
    <scope>NUCLEOTIDE SEQUENCE</scope>
</reference>
<dbReference type="Gene3D" id="2.160.20.10">
    <property type="entry name" value="Single-stranded right-handed beta-helix, Pectin lyase-like"/>
    <property type="match status" value="2"/>
</dbReference>
<feature type="non-terminal residue" evidence="1">
    <location>
        <position position="1"/>
    </location>
</feature>
<sequence length="402" mass="42633">FWYFVGSNNGDKVKMSTVTTRGLSTDIRTNTETIIDLIGDAVGNIFYVNTSGSDSNNGLTWATAFRTLVYAISQCVSGNGDMILMAPGTYDETVNGANGVIIAIDNLSIRGVGEGVEITNSNTQNNGRVFNVTSDNVTFTNIGIEKGEETSTGAIIINYDGCDAPFIINCHIHIEAADTTGIKLTGGTQYAFIGGLGNAESRIHGHTEETKVGIGLDFDDCSQCTTELLHLENLVTGAVFRADGDNNLILPQTAIVRCTTGVSLESGAMDNALIAVVADCATEFSDLSGNATNDRTESITSVRQNLEHVPKFTGDIWFVSNAHGLDTNSGRSPIEAFATIGNALNNAAEGDAITIEAGDYYETGLDLNLIGLELWGEIGATIYNTTGTGLTVSARNCWFEKL</sequence>
<dbReference type="EMBL" id="LAZR01048832">
    <property type="protein sequence ID" value="KKK91034.1"/>
    <property type="molecule type" value="Genomic_DNA"/>
</dbReference>
<protein>
    <recommendedName>
        <fullName evidence="2">DUF1565 domain-containing protein</fullName>
    </recommendedName>
</protein>
<name>A0A0F9BKA3_9ZZZZ</name>
<dbReference type="SUPFAM" id="SSF51126">
    <property type="entry name" value="Pectin lyase-like"/>
    <property type="match status" value="2"/>
</dbReference>
<proteinExistence type="predicted"/>
<comment type="caution">
    <text evidence="1">The sequence shown here is derived from an EMBL/GenBank/DDBJ whole genome shotgun (WGS) entry which is preliminary data.</text>
</comment>
<dbReference type="InterPro" id="IPR011050">
    <property type="entry name" value="Pectin_lyase_fold/virulence"/>
</dbReference>
<evidence type="ECO:0008006" key="2">
    <source>
        <dbReference type="Google" id="ProtNLM"/>
    </source>
</evidence>
<dbReference type="InterPro" id="IPR012334">
    <property type="entry name" value="Pectin_lyas_fold"/>
</dbReference>
<gene>
    <name evidence="1" type="ORF">LCGC14_2717020</name>
</gene>